<keyword evidence="3" id="KW-1185">Reference proteome</keyword>
<evidence type="ECO:0000256" key="1">
    <source>
        <dbReference type="SAM" id="SignalP"/>
    </source>
</evidence>
<proteinExistence type="predicted"/>
<sequence>MKFFYILNIIFMAFLASVSASSHVIDVINNCGTPTSVQLPGHGIFGAGRRTIDGDVRGGIAQPCSDINGVGCISVEFSLVDGVSSADITLIPPHRYDHKASFSLNNGQTGATCDNPNCGSCNAFYKYDDYCAQRQVNGPNSSIRIQFC</sequence>
<evidence type="ECO:0000313" key="3">
    <source>
        <dbReference type="Proteomes" id="UP000245771"/>
    </source>
</evidence>
<evidence type="ECO:0000313" key="2">
    <source>
        <dbReference type="EMBL" id="PWN34553.1"/>
    </source>
</evidence>
<feature type="chain" id="PRO_5016238479" evidence="1">
    <location>
        <begin position="21"/>
        <end position="148"/>
    </location>
</feature>
<keyword evidence="1" id="KW-0732">Signal</keyword>
<dbReference type="Proteomes" id="UP000245771">
    <property type="component" value="Unassembled WGS sequence"/>
</dbReference>
<dbReference type="GeneID" id="37021855"/>
<dbReference type="EMBL" id="KZ819603">
    <property type="protein sequence ID" value="PWN34553.1"/>
    <property type="molecule type" value="Genomic_DNA"/>
</dbReference>
<organism evidence="2 3">
    <name type="scientific">Meira miltonrushii</name>
    <dbReference type="NCBI Taxonomy" id="1280837"/>
    <lineage>
        <taxon>Eukaryota</taxon>
        <taxon>Fungi</taxon>
        <taxon>Dikarya</taxon>
        <taxon>Basidiomycota</taxon>
        <taxon>Ustilaginomycotina</taxon>
        <taxon>Exobasidiomycetes</taxon>
        <taxon>Exobasidiales</taxon>
        <taxon>Brachybasidiaceae</taxon>
        <taxon>Meira</taxon>
    </lineage>
</organism>
<dbReference type="STRING" id="1280837.A0A316VE50"/>
<dbReference type="OrthoDB" id="3342934at2759"/>
<feature type="signal peptide" evidence="1">
    <location>
        <begin position="1"/>
        <end position="20"/>
    </location>
</feature>
<dbReference type="InParanoid" id="A0A316VE50"/>
<accession>A0A316VE50</accession>
<protein>
    <submittedName>
        <fullName evidence="2">Secreted protein</fullName>
    </submittedName>
</protein>
<dbReference type="AlphaFoldDB" id="A0A316VE50"/>
<dbReference type="RefSeq" id="XP_025354855.1">
    <property type="nucleotide sequence ID" value="XM_025500074.1"/>
</dbReference>
<reference evidence="2 3" key="1">
    <citation type="journal article" date="2018" name="Mol. Biol. Evol.">
        <title>Broad Genomic Sampling Reveals a Smut Pathogenic Ancestry of the Fungal Clade Ustilaginomycotina.</title>
        <authorList>
            <person name="Kijpornyongpan T."/>
            <person name="Mondo S.J."/>
            <person name="Barry K."/>
            <person name="Sandor L."/>
            <person name="Lee J."/>
            <person name="Lipzen A."/>
            <person name="Pangilinan J."/>
            <person name="LaButti K."/>
            <person name="Hainaut M."/>
            <person name="Henrissat B."/>
            <person name="Grigoriev I.V."/>
            <person name="Spatafora J.W."/>
            <person name="Aime M.C."/>
        </authorList>
    </citation>
    <scope>NUCLEOTIDE SEQUENCE [LARGE SCALE GENOMIC DNA]</scope>
    <source>
        <strain evidence="2 3">MCA 3882</strain>
    </source>
</reference>
<name>A0A316VE50_9BASI</name>
<gene>
    <name evidence="2" type="ORF">FA14DRAFT_167228</name>
</gene>